<feature type="transmembrane region" description="Helical" evidence="8">
    <location>
        <begin position="143"/>
        <end position="162"/>
    </location>
</feature>
<dbReference type="Proteomes" id="UP001642483">
    <property type="component" value="Unassembled WGS sequence"/>
</dbReference>
<keyword evidence="4 8" id="KW-0812">Transmembrane</keyword>
<reference evidence="9 10" key="1">
    <citation type="submission" date="2024-02" db="EMBL/GenBank/DDBJ databases">
        <authorList>
            <person name="Daric V."/>
            <person name="Darras S."/>
        </authorList>
    </citation>
    <scope>NUCLEOTIDE SEQUENCE [LARGE SCALE GENOMIC DNA]</scope>
</reference>
<evidence type="ECO:0000256" key="4">
    <source>
        <dbReference type="ARBA" id="ARBA00022692"/>
    </source>
</evidence>
<feature type="transmembrane region" description="Helical" evidence="8">
    <location>
        <begin position="80"/>
        <end position="96"/>
    </location>
</feature>
<evidence type="ECO:0000313" key="9">
    <source>
        <dbReference type="EMBL" id="CAK8672178.1"/>
    </source>
</evidence>
<dbReference type="Pfam" id="PF06027">
    <property type="entry name" value="SLC35F"/>
    <property type="match status" value="1"/>
</dbReference>
<comment type="function">
    <text evidence="7">Putative solute transporter.</text>
</comment>
<organism evidence="9 10">
    <name type="scientific">Clavelina lepadiformis</name>
    <name type="common">Light-bulb sea squirt</name>
    <name type="synonym">Ascidia lepadiformis</name>
    <dbReference type="NCBI Taxonomy" id="159417"/>
    <lineage>
        <taxon>Eukaryota</taxon>
        <taxon>Metazoa</taxon>
        <taxon>Chordata</taxon>
        <taxon>Tunicata</taxon>
        <taxon>Ascidiacea</taxon>
        <taxon>Aplousobranchia</taxon>
        <taxon>Clavelinidae</taxon>
        <taxon>Clavelina</taxon>
    </lineage>
</organism>
<feature type="transmembrane region" description="Helical" evidence="8">
    <location>
        <begin position="323"/>
        <end position="342"/>
    </location>
</feature>
<evidence type="ECO:0000256" key="8">
    <source>
        <dbReference type="SAM" id="Phobius"/>
    </source>
</evidence>
<dbReference type="InterPro" id="IPR037185">
    <property type="entry name" value="EmrE-like"/>
</dbReference>
<feature type="transmembrane region" description="Helical" evidence="8">
    <location>
        <begin position="259"/>
        <end position="283"/>
    </location>
</feature>
<feature type="transmembrane region" description="Helical" evidence="8">
    <location>
        <begin position="295"/>
        <end position="317"/>
    </location>
</feature>
<dbReference type="EMBL" id="CAWYQH010000001">
    <property type="protein sequence ID" value="CAK8672178.1"/>
    <property type="molecule type" value="Genomic_DNA"/>
</dbReference>
<evidence type="ECO:0000256" key="3">
    <source>
        <dbReference type="ARBA" id="ARBA00022448"/>
    </source>
</evidence>
<feature type="transmembrane region" description="Helical" evidence="8">
    <location>
        <begin position="47"/>
        <end position="68"/>
    </location>
</feature>
<name>A0ABP0F0H6_CLALP</name>
<evidence type="ECO:0000256" key="6">
    <source>
        <dbReference type="ARBA" id="ARBA00023136"/>
    </source>
</evidence>
<feature type="transmembrane region" description="Helical" evidence="8">
    <location>
        <begin position="169"/>
        <end position="189"/>
    </location>
</feature>
<keyword evidence="5 8" id="KW-1133">Transmembrane helix</keyword>
<accession>A0ABP0F0H6</accession>
<keyword evidence="3" id="KW-0813">Transport</keyword>
<evidence type="ECO:0000313" key="10">
    <source>
        <dbReference type="Proteomes" id="UP001642483"/>
    </source>
</evidence>
<keyword evidence="10" id="KW-1185">Reference proteome</keyword>
<comment type="caution">
    <text evidence="9">The sequence shown here is derived from an EMBL/GenBank/DDBJ whole genome shotgun (WGS) entry which is preliminary data.</text>
</comment>
<protein>
    <recommendedName>
        <fullName evidence="11">Solute carrier family 35 member F2</fullName>
    </recommendedName>
</protein>
<evidence type="ECO:0000256" key="5">
    <source>
        <dbReference type="ARBA" id="ARBA00022989"/>
    </source>
</evidence>
<dbReference type="PANTHER" id="PTHR14233:SF4">
    <property type="entry name" value="SOLUTE CARRIER FAMILY 35 MEMBER F2"/>
    <property type="match status" value="1"/>
</dbReference>
<comment type="similarity">
    <text evidence="2">Belongs to the SLC35F solute transporter family.</text>
</comment>
<dbReference type="SUPFAM" id="SSF103481">
    <property type="entry name" value="Multidrug resistance efflux transporter EmrE"/>
    <property type="match status" value="1"/>
</dbReference>
<keyword evidence="6 8" id="KW-0472">Membrane</keyword>
<gene>
    <name evidence="9" type="ORF">CVLEPA_LOCUS1165</name>
</gene>
<sequence>MYNMDNQSVSEINQERTSNVKYSCDGILSKIVSSLKPIFTWKILKPVLYGQVLSVLICGTAITSNYLSEDKIEIPLTQSFINYVLLFFTYTMILCVRKNEDGKPILFQVLRKNWWRYALLSTIDVEANFMVVLAYQYTSLTSVQLLDCFVIPVVMLLSYFLLKVRYIHVHYIGVTIALVGVACMVGADVLVGKGGVGSNPALGDILVLAGAVCYGITNVSMEFISKKHNNGNIEYLGMYGLFCPLVCGIQMAILEHDKLAAIVWTPKVILLLAGFGVCMYLLYSFMPIVMKLSSATAVNISLLTADLYALFSGLFLFGYKLSPLYIVSFVTIVIALVIYNSMQPTHRNDAVQQPCDSSSMNSLTLPANDEAEPLNHDLGTWFSKSNSAGEV</sequence>
<evidence type="ECO:0008006" key="11">
    <source>
        <dbReference type="Google" id="ProtNLM"/>
    </source>
</evidence>
<dbReference type="InterPro" id="IPR052221">
    <property type="entry name" value="SLC35F_Transporter"/>
</dbReference>
<feature type="transmembrane region" description="Helical" evidence="8">
    <location>
        <begin position="117"/>
        <end position="137"/>
    </location>
</feature>
<feature type="transmembrane region" description="Helical" evidence="8">
    <location>
        <begin position="233"/>
        <end position="253"/>
    </location>
</feature>
<comment type="subcellular location">
    <subcellularLocation>
        <location evidence="1">Membrane</location>
        <topology evidence="1">Multi-pass membrane protein</topology>
    </subcellularLocation>
</comment>
<feature type="transmembrane region" description="Helical" evidence="8">
    <location>
        <begin position="201"/>
        <end position="221"/>
    </location>
</feature>
<dbReference type="PANTHER" id="PTHR14233">
    <property type="entry name" value="DUF914-RELATED"/>
    <property type="match status" value="1"/>
</dbReference>
<evidence type="ECO:0000256" key="2">
    <source>
        <dbReference type="ARBA" id="ARBA00007863"/>
    </source>
</evidence>
<proteinExistence type="inferred from homology"/>
<dbReference type="InterPro" id="IPR009262">
    <property type="entry name" value="SLC35_F1/F2/F6"/>
</dbReference>
<evidence type="ECO:0000256" key="1">
    <source>
        <dbReference type="ARBA" id="ARBA00004141"/>
    </source>
</evidence>
<evidence type="ECO:0000256" key="7">
    <source>
        <dbReference type="ARBA" id="ARBA00037727"/>
    </source>
</evidence>